<dbReference type="OrthoDB" id="5298787at2"/>
<feature type="domain" description="Methyltransferase" evidence="1">
    <location>
        <begin position="49"/>
        <end position="165"/>
    </location>
</feature>
<evidence type="ECO:0000313" key="3">
    <source>
        <dbReference type="Proteomes" id="UP000295238"/>
    </source>
</evidence>
<proteinExistence type="predicted"/>
<dbReference type="GO" id="GO:0008168">
    <property type="term" value="F:methyltransferase activity"/>
    <property type="evidence" value="ECO:0007669"/>
    <property type="project" value="UniProtKB-KW"/>
</dbReference>
<protein>
    <submittedName>
        <fullName evidence="2">Class I SAM-dependent methyltransferase</fullName>
    </submittedName>
</protein>
<dbReference type="RefSeq" id="WP_133314332.1">
    <property type="nucleotide sequence ID" value="NZ_SMTL01000001.1"/>
</dbReference>
<dbReference type="Proteomes" id="UP000295238">
    <property type="component" value="Unassembled WGS sequence"/>
</dbReference>
<gene>
    <name evidence="2" type="ORF">E2F50_01715</name>
</gene>
<dbReference type="GO" id="GO:0032259">
    <property type="term" value="P:methylation"/>
    <property type="evidence" value="ECO:0007669"/>
    <property type="project" value="UniProtKB-KW"/>
</dbReference>
<dbReference type="CDD" id="cd02440">
    <property type="entry name" value="AdoMet_MTases"/>
    <property type="match status" value="1"/>
</dbReference>
<organism evidence="2 3">
    <name type="scientific">Rhizobium deserti</name>
    <dbReference type="NCBI Taxonomy" id="2547961"/>
    <lineage>
        <taxon>Bacteria</taxon>
        <taxon>Pseudomonadati</taxon>
        <taxon>Pseudomonadota</taxon>
        <taxon>Alphaproteobacteria</taxon>
        <taxon>Hyphomicrobiales</taxon>
        <taxon>Rhizobiaceae</taxon>
        <taxon>Rhizobium/Agrobacterium group</taxon>
        <taxon>Rhizobium</taxon>
    </lineage>
</organism>
<dbReference type="EMBL" id="SMTL01000001">
    <property type="protein sequence ID" value="TDK38884.1"/>
    <property type="molecule type" value="Genomic_DNA"/>
</dbReference>
<reference evidence="2 3" key="1">
    <citation type="submission" date="2019-03" db="EMBL/GenBank/DDBJ databases">
        <title>Rhizobium sp. nov., an bacterium isolated from biocrust in Mu Us Desert.</title>
        <authorList>
            <person name="Lixiong L."/>
        </authorList>
    </citation>
    <scope>NUCLEOTIDE SEQUENCE [LARGE SCALE GENOMIC DNA]</scope>
    <source>
        <strain evidence="2 3">SPY-1</strain>
    </source>
</reference>
<dbReference type="PANTHER" id="PTHR47473:SF1">
    <property type="entry name" value="METHYLTRANSFERASE DOMAIN-CONTAINING PROTEIN"/>
    <property type="match status" value="1"/>
</dbReference>
<accession>A0A4R5UMF2</accession>
<dbReference type="SUPFAM" id="SSF53335">
    <property type="entry name" value="S-adenosyl-L-methionine-dependent methyltransferases"/>
    <property type="match status" value="1"/>
</dbReference>
<dbReference type="InterPro" id="IPR029063">
    <property type="entry name" value="SAM-dependent_MTases_sf"/>
</dbReference>
<comment type="caution">
    <text evidence="2">The sequence shown here is derived from an EMBL/GenBank/DDBJ whole genome shotgun (WGS) entry which is preliminary data.</text>
</comment>
<dbReference type="Pfam" id="PF13847">
    <property type="entry name" value="Methyltransf_31"/>
    <property type="match status" value="1"/>
</dbReference>
<dbReference type="PANTHER" id="PTHR47473">
    <property type="entry name" value="BTA1P"/>
    <property type="match status" value="1"/>
</dbReference>
<evidence type="ECO:0000259" key="1">
    <source>
        <dbReference type="Pfam" id="PF13847"/>
    </source>
</evidence>
<keyword evidence="2" id="KW-0489">Methyltransferase</keyword>
<evidence type="ECO:0000313" key="2">
    <source>
        <dbReference type="EMBL" id="TDK38884.1"/>
    </source>
</evidence>
<name>A0A4R5UMF2_9HYPH</name>
<sequence length="224" mass="24975">MAMKVAPAQPASHAASMDRMYRYQRHIYDATRKYYLFGRDTTIAGLALEPGQSLLEIGCGTGRNMLLAHRLFPQAQLYGLDISAEMLESARANFRGTVGRPVFQVADATNFRPQDFGLQGFDRILISYALSMIPDWEKALDAALSSLSPGGSLHIVDFGQQAGLPRWFARLLKAWLARFHVTPRAELHDALHSRLGSADADMIFHEIGGGYAWHIVIRRRMSQG</sequence>
<dbReference type="AlphaFoldDB" id="A0A4R5UMF2"/>
<keyword evidence="2" id="KW-0808">Transferase</keyword>
<keyword evidence="3" id="KW-1185">Reference proteome</keyword>
<dbReference type="InterPro" id="IPR025714">
    <property type="entry name" value="Methyltranfer_dom"/>
</dbReference>
<dbReference type="Gene3D" id="3.40.50.150">
    <property type="entry name" value="Vaccinia Virus protein VP39"/>
    <property type="match status" value="1"/>
</dbReference>